<evidence type="ECO:0000256" key="10">
    <source>
        <dbReference type="SAM" id="Phobius"/>
    </source>
</evidence>
<organism evidence="12 13">
    <name type="scientific">Pseudoalteromonas amylolytica</name>
    <dbReference type="NCBI Taxonomy" id="1859457"/>
    <lineage>
        <taxon>Bacteria</taxon>
        <taxon>Pseudomonadati</taxon>
        <taxon>Pseudomonadota</taxon>
        <taxon>Gammaproteobacteria</taxon>
        <taxon>Alteromonadales</taxon>
        <taxon>Pseudoalteromonadaceae</taxon>
        <taxon>Pseudoalteromonas</taxon>
    </lineage>
</organism>
<dbReference type="PANTHER" id="PTHR44936:SF10">
    <property type="entry name" value="SENSOR PROTEIN RSTB"/>
    <property type="match status" value="1"/>
</dbReference>
<evidence type="ECO:0000313" key="12">
    <source>
        <dbReference type="EMBL" id="OHU89938.1"/>
    </source>
</evidence>
<dbReference type="Proteomes" id="UP000179786">
    <property type="component" value="Unassembled WGS sequence"/>
</dbReference>
<evidence type="ECO:0000256" key="1">
    <source>
        <dbReference type="ARBA" id="ARBA00000085"/>
    </source>
</evidence>
<dbReference type="EC" id="2.7.13.3" evidence="3"/>
<dbReference type="Gene3D" id="3.30.565.10">
    <property type="entry name" value="Histidine kinase-like ATPase, C-terminal domain"/>
    <property type="match status" value="1"/>
</dbReference>
<dbReference type="PROSITE" id="PS50109">
    <property type="entry name" value="HIS_KIN"/>
    <property type="match status" value="1"/>
</dbReference>
<comment type="subcellular location">
    <subcellularLocation>
        <location evidence="2">Cell membrane</location>
        <topology evidence="2">Multi-pass membrane protein</topology>
    </subcellularLocation>
</comment>
<dbReference type="InterPro" id="IPR004358">
    <property type="entry name" value="Sig_transdc_His_kin-like_C"/>
</dbReference>
<reference evidence="12 13" key="1">
    <citation type="submission" date="2016-09" db="EMBL/GenBank/DDBJ databases">
        <title>Pseudoalteromonas amylolytica sp. nov., isolated from the surface seawater.</title>
        <authorList>
            <person name="Wu Y.-H."/>
            <person name="Cheng H."/>
            <person name="Jin X.-B."/>
            <person name="Wang C.-S."/>
            <person name="Xu X.-W."/>
        </authorList>
    </citation>
    <scope>NUCLEOTIDE SEQUENCE [LARGE SCALE GENOMIC DNA]</scope>
    <source>
        <strain evidence="12 13">JW1</strain>
    </source>
</reference>
<sequence>MIRLLVSLYLVVFISIIAINQGSELIWQHWVYQAPDELRHAKQVAKSLQASVTDAPSSNSSLNTLHVDEVAWLPEQRSQLLQGEVVTTYTEQNHAVLTFLMKDKQTLVQLGPFMPVEQAVLPKYLIKLCSFLLLAVLLMFWLRPLWRDLMQLKYVTSQLAKGQLDISIAPSRFSAIANLTSQFHTMAKKVANLMSNQKHLVNAVSHELRTPLARLKFALALMHKDAPEQVSLMSEDVQEMEILIDEMLSYARLEMAQNELQFNAFDFVELLHEQLEKLKRITHKQIQFECQLEQLTIVAERNYIARVMQNLLQNADKYGKEHIYLAMNYEQGQVQLLVGDDGMGIESAVREKVFEPFVRLEKSRNKTSGGFGLGLAIVNKIVNWHGGYCEIETSQWGGAQFVVHLPVKAKT</sequence>
<dbReference type="CDD" id="cd00082">
    <property type="entry name" value="HisKA"/>
    <property type="match status" value="1"/>
</dbReference>
<feature type="domain" description="Histidine kinase" evidence="11">
    <location>
        <begin position="203"/>
        <end position="409"/>
    </location>
</feature>
<keyword evidence="10" id="KW-0472">Membrane</keyword>
<keyword evidence="10" id="KW-0812">Transmembrane</keyword>
<dbReference type="SMART" id="SM00387">
    <property type="entry name" value="HATPase_c"/>
    <property type="match status" value="1"/>
</dbReference>
<comment type="caution">
    <text evidence="12">The sequence shown here is derived from an EMBL/GenBank/DDBJ whole genome shotgun (WGS) entry which is preliminary data.</text>
</comment>
<keyword evidence="7" id="KW-0547">Nucleotide-binding</keyword>
<dbReference type="PRINTS" id="PR00344">
    <property type="entry name" value="BCTRLSENSOR"/>
</dbReference>
<evidence type="ECO:0000313" key="13">
    <source>
        <dbReference type="Proteomes" id="UP000179786"/>
    </source>
</evidence>
<keyword evidence="13" id="KW-1185">Reference proteome</keyword>
<dbReference type="Gene3D" id="1.10.287.130">
    <property type="match status" value="1"/>
</dbReference>
<comment type="catalytic activity">
    <reaction evidence="1">
        <text>ATP + protein L-histidine = ADP + protein N-phospho-L-histidine.</text>
        <dbReference type="EC" id="2.7.13.3"/>
    </reaction>
</comment>
<evidence type="ECO:0000256" key="6">
    <source>
        <dbReference type="ARBA" id="ARBA00022679"/>
    </source>
</evidence>
<evidence type="ECO:0000259" key="11">
    <source>
        <dbReference type="PROSITE" id="PS50109"/>
    </source>
</evidence>
<evidence type="ECO:0000256" key="4">
    <source>
        <dbReference type="ARBA" id="ARBA00022475"/>
    </source>
</evidence>
<dbReference type="InterPro" id="IPR036890">
    <property type="entry name" value="HATPase_C_sf"/>
</dbReference>
<dbReference type="Pfam" id="PF02518">
    <property type="entry name" value="HATPase_c"/>
    <property type="match status" value="1"/>
</dbReference>
<keyword evidence="4" id="KW-1003">Cell membrane</keyword>
<evidence type="ECO:0000256" key="9">
    <source>
        <dbReference type="ARBA" id="ARBA00022840"/>
    </source>
</evidence>
<keyword evidence="9" id="KW-0067">ATP-binding</keyword>
<dbReference type="EMBL" id="MKJU01000027">
    <property type="protein sequence ID" value="OHU89938.1"/>
    <property type="molecule type" value="Genomic_DNA"/>
</dbReference>
<dbReference type="OrthoDB" id="9804645at2"/>
<dbReference type="Pfam" id="PF00512">
    <property type="entry name" value="HisKA"/>
    <property type="match status" value="1"/>
</dbReference>
<dbReference type="GO" id="GO:0005886">
    <property type="term" value="C:plasma membrane"/>
    <property type="evidence" value="ECO:0007669"/>
    <property type="project" value="UniProtKB-SubCell"/>
</dbReference>
<keyword evidence="5" id="KW-0597">Phosphoprotein</keyword>
<name>A0A1S1MT81_9GAMM</name>
<evidence type="ECO:0000256" key="5">
    <source>
        <dbReference type="ARBA" id="ARBA00022553"/>
    </source>
</evidence>
<dbReference type="InterPro" id="IPR036097">
    <property type="entry name" value="HisK_dim/P_sf"/>
</dbReference>
<protein>
    <recommendedName>
        <fullName evidence="3">histidine kinase</fullName>
        <ecNumber evidence="3">2.7.13.3</ecNumber>
    </recommendedName>
</protein>
<dbReference type="GO" id="GO:0005524">
    <property type="term" value="F:ATP binding"/>
    <property type="evidence" value="ECO:0007669"/>
    <property type="project" value="UniProtKB-KW"/>
</dbReference>
<dbReference type="InterPro" id="IPR050980">
    <property type="entry name" value="2C_sensor_his_kinase"/>
</dbReference>
<dbReference type="SMART" id="SM00388">
    <property type="entry name" value="HisKA"/>
    <property type="match status" value="1"/>
</dbReference>
<accession>A0A1S1MT81</accession>
<keyword evidence="8 12" id="KW-0418">Kinase</keyword>
<dbReference type="InterPro" id="IPR003661">
    <property type="entry name" value="HisK_dim/P_dom"/>
</dbReference>
<keyword evidence="6" id="KW-0808">Transferase</keyword>
<dbReference type="InterPro" id="IPR005467">
    <property type="entry name" value="His_kinase_dom"/>
</dbReference>
<dbReference type="AlphaFoldDB" id="A0A1S1MT81"/>
<dbReference type="PANTHER" id="PTHR44936">
    <property type="entry name" value="SENSOR PROTEIN CREC"/>
    <property type="match status" value="1"/>
</dbReference>
<dbReference type="SUPFAM" id="SSF55874">
    <property type="entry name" value="ATPase domain of HSP90 chaperone/DNA topoisomerase II/histidine kinase"/>
    <property type="match status" value="1"/>
</dbReference>
<dbReference type="GO" id="GO:0000155">
    <property type="term" value="F:phosphorelay sensor kinase activity"/>
    <property type="evidence" value="ECO:0007669"/>
    <property type="project" value="InterPro"/>
</dbReference>
<keyword evidence="10" id="KW-1133">Transmembrane helix</keyword>
<evidence type="ECO:0000256" key="8">
    <source>
        <dbReference type="ARBA" id="ARBA00022777"/>
    </source>
</evidence>
<proteinExistence type="predicted"/>
<dbReference type="STRING" id="1859457.BET10_14195"/>
<dbReference type="RefSeq" id="WP_070985905.1">
    <property type="nucleotide sequence ID" value="NZ_MKJU01000027.1"/>
</dbReference>
<dbReference type="SUPFAM" id="SSF47384">
    <property type="entry name" value="Homodimeric domain of signal transducing histidine kinase"/>
    <property type="match status" value="1"/>
</dbReference>
<evidence type="ECO:0000256" key="2">
    <source>
        <dbReference type="ARBA" id="ARBA00004651"/>
    </source>
</evidence>
<feature type="transmembrane region" description="Helical" evidence="10">
    <location>
        <begin position="124"/>
        <end position="142"/>
    </location>
</feature>
<dbReference type="InterPro" id="IPR003594">
    <property type="entry name" value="HATPase_dom"/>
</dbReference>
<evidence type="ECO:0000256" key="3">
    <source>
        <dbReference type="ARBA" id="ARBA00012438"/>
    </source>
</evidence>
<evidence type="ECO:0000256" key="7">
    <source>
        <dbReference type="ARBA" id="ARBA00022741"/>
    </source>
</evidence>
<gene>
    <name evidence="12" type="ORF">BET10_14195</name>
</gene>